<evidence type="ECO:0000256" key="2">
    <source>
        <dbReference type="ARBA" id="ARBA00022603"/>
    </source>
</evidence>
<keyword evidence="7" id="KW-1185">Reference proteome</keyword>
<dbReference type="OrthoDB" id="9800801at2"/>
<accession>A0A518EX94</accession>
<dbReference type="SUPFAM" id="SSF53335">
    <property type="entry name" value="S-adenosyl-L-methionine-dependent methyltransferases"/>
    <property type="match status" value="1"/>
</dbReference>
<dbReference type="RefSeq" id="WP_145201863.1">
    <property type="nucleotide sequence ID" value="NZ_CP036434.1"/>
</dbReference>
<dbReference type="Pfam" id="PF01555">
    <property type="entry name" value="N6_N4_Mtase"/>
    <property type="match status" value="1"/>
</dbReference>
<dbReference type="CDD" id="cd02440">
    <property type="entry name" value="AdoMet_MTases"/>
    <property type="match status" value="1"/>
</dbReference>
<dbReference type="InterPro" id="IPR002052">
    <property type="entry name" value="DNA_methylase_N6_adenine_CS"/>
</dbReference>
<gene>
    <name evidence="6" type="ORF">Poly30_42650</name>
</gene>
<sequence>MSDQEDRTGGSRRRPGARPGGGPARGSARGGGGPARGAYGRPQKPALKLQTTTLWYYPSQQYSDQPMGLPGYEGRTPAWVIWNLLERYTREGDLVVDPFCGGGTTLDVARDQKRRALGYDLRPMREDIFKADARELPLEDQKADFVFMDPPYSTHIDYSEDPRCIGKLSAFDDGYFEAMEQTFAEADRVLRDRRYFALYVSDSFEKKKGFVPIGARLAEQLRQRFRIVDHIAVVRGNRKLEKPAFHTAAAEGNFYLRGFQHLIIAKKER</sequence>
<name>A0A518EX94_9BACT</name>
<organism evidence="6 7">
    <name type="scientific">Saltatorellus ferox</name>
    <dbReference type="NCBI Taxonomy" id="2528018"/>
    <lineage>
        <taxon>Bacteria</taxon>
        <taxon>Pseudomonadati</taxon>
        <taxon>Planctomycetota</taxon>
        <taxon>Planctomycetia</taxon>
        <taxon>Planctomycetia incertae sedis</taxon>
        <taxon>Saltatorellus</taxon>
    </lineage>
</organism>
<comment type="similarity">
    <text evidence="1">Belongs to the N(4)/N(6)-methyltransferase family.</text>
</comment>
<dbReference type="PROSITE" id="PS00092">
    <property type="entry name" value="N6_MTASE"/>
    <property type="match status" value="1"/>
</dbReference>
<dbReference type="Gene3D" id="3.40.50.150">
    <property type="entry name" value="Vaccinia Virus protein VP39"/>
    <property type="match status" value="2"/>
</dbReference>
<evidence type="ECO:0000256" key="4">
    <source>
        <dbReference type="SAM" id="MobiDB-lite"/>
    </source>
</evidence>
<dbReference type="InterPro" id="IPR002941">
    <property type="entry name" value="DNA_methylase_N4/N6"/>
</dbReference>
<evidence type="ECO:0000313" key="7">
    <source>
        <dbReference type="Proteomes" id="UP000320390"/>
    </source>
</evidence>
<dbReference type="GO" id="GO:0032259">
    <property type="term" value="P:methylation"/>
    <property type="evidence" value="ECO:0007669"/>
    <property type="project" value="UniProtKB-KW"/>
</dbReference>
<evidence type="ECO:0000313" key="6">
    <source>
        <dbReference type="EMBL" id="QDV08712.1"/>
    </source>
</evidence>
<keyword evidence="3 6" id="KW-0808">Transferase</keyword>
<reference evidence="6 7" key="1">
    <citation type="submission" date="2019-02" db="EMBL/GenBank/DDBJ databases">
        <title>Deep-cultivation of Planctomycetes and their phenomic and genomic characterization uncovers novel biology.</title>
        <authorList>
            <person name="Wiegand S."/>
            <person name="Jogler M."/>
            <person name="Boedeker C."/>
            <person name="Pinto D."/>
            <person name="Vollmers J."/>
            <person name="Rivas-Marin E."/>
            <person name="Kohn T."/>
            <person name="Peeters S.H."/>
            <person name="Heuer A."/>
            <person name="Rast P."/>
            <person name="Oberbeckmann S."/>
            <person name="Bunk B."/>
            <person name="Jeske O."/>
            <person name="Meyerdierks A."/>
            <person name="Storesund J.E."/>
            <person name="Kallscheuer N."/>
            <person name="Luecker S."/>
            <person name="Lage O.M."/>
            <person name="Pohl T."/>
            <person name="Merkel B.J."/>
            <person name="Hornburger P."/>
            <person name="Mueller R.-W."/>
            <person name="Bruemmer F."/>
            <person name="Labrenz M."/>
            <person name="Spormann A.M."/>
            <person name="Op den Camp H."/>
            <person name="Overmann J."/>
            <person name="Amann R."/>
            <person name="Jetten M.S.M."/>
            <person name="Mascher T."/>
            <person name="Medema M.H."/>
            <person name="Devos D.P."/>
            <person name="Kaster A.-K."/>
            <person name="Ovreas L."/>
            <person name="Rohde M."/>
            <person name="Galperin M.Y."/>
            <person name="Jogler C."/>
        </authorList>
    </citation>
    <scope>NUCLEOTIDE SEQUENCE [LARGE SCALE GENOMIC DNA]</scope>
    <source>
        <strain evidence="6 7">Poly30</strain>
    </source>
</reference>
<dbReference type="InterPro" id="IPR029063">
    <property type="entry name" value="SAM-dependent_MTases_sf"/>
</dbReference>
<evidence type="ECO:0000259" key="5">
    <source>
        <dbReference type="Pfam" id="PF01555"/>
    </source>
</evidence>
<feature type="region of interest" description="Disordered" evidence="4">
    <location>
        <begin position="1"/>
        <end position="43"/>
    </location>
</feature>
<evidence type="ECO:0000256" key="3">
    <source>
        <dbReference type="ARBA" id="ARBA00022679"/>
    </source>
</evidence>
<dbReference type="GO" id="GO:0008170">
    <property type="term" value="F:N-methyltransferase activity"/>
    <property type="evidence" value="ECO:0007669"/>
    <property type="project" value="InterPro"/>
</dbReference>
<proteinExistence type="inferred from homology"/>
<dbReference type="Proteomes" id="UP000320390">
    <property type="component" value="Chromosome"/>
</dbReference>
<feature type="domain" description="DNA methylase N-4/N-6" evidence="5">
    <location>
        <begin position="50"/>
        <end position="129"/>
    </location>
</feature>
<dbReference type="GO" id="GO:0003677">
    <property type="term" value="F:DNA binding"/>
    <property type="evidence" value="ECO:0007669"/>
    <property type="project" value="InterPro"/>
</dbReference>
<protein>
    <submittedName>
        <fullName evidence="6">Putative methyltransferase</fullName>
    </submittedName>
</protein>
<feature type="compositionally biased region" description="Gly residues" evidence="4">
    <location>
        <begin position="18"/>
        <end position="35"/>
    </location>
</feature>
<dbReference type="AlphaFoldDB" id="A0A518EX94"/>
<evidence type="ECO:0000256" key="1">
    <source>
        <dbReference type="ARBA" id="ARBA00006594"/>
    </source>
</evidence>
<keyword evidence="2 6" id="KW-0489">Methyltransferase</keyword>
<dbReference type="EMBL" id="CP036434">
    <property type="protein sequence ID" value="QDV08712.1"/>
    <property type="molecule type" value="Genomic_DNA"/>
</dbReference>